<gene>
    <name evidence="1" type="ORF">BD626DRAFT_584684</name>
</gene>
<dbReference type="AlphaFoldDB" id="A0A550C967"/>
<proteinExistence type="predicted"/>
<protein>
    <recommendedName>
        <fullName evidence="3">F-box domain-containing protein</fullName>
    </recommendedName>
</protein>
<organism evidence="1 2">
    <name type="scientific">Schizophyllum amplum</name>
    <dbReference type="NCBI Taxonomy" id="97359"/>
    <lineage>
        <taxon>Eukaryota</taxon>
        <taxon>Fungi</taxon>
        <taxon>Dikarya</taxon>
        <taxon>Basidiomycota</taxon>
        <taxon>Agaricomycotina</taxon>
        <taxon>Agaricomycetes</taxon>
        <taxon>Agaricomycetidae</taxon>
        <taxon>Agaricales</taxon>
        <taxon>Schizophyllaceae</taxon>
        <taxon>Schizophyllum</taxon>
    </lineage>
</organism>
<evidence type="ECO:0008006" key="3">
    <source>
        <dbReference type="Google" id="ProtNLM"/>
    </source>
</evidence>
<reference evidence="1 2" key="1">
    <citation type="journal article" date="2019" name="New Phytol.">
        <title>Comparative genomics reveals unique wood-decay strategies and fruiting body development in the Schizophyllaceae.</title>
        <authorList>
            <person name="Almasi E."/>
            <person name="Sahu N."/>
            <person name="Krizsan K."/>
            <person name="Balint B."/>
            <person name="Kovacs G.M."/>
            <person name="Kiss B."/>
            <person name="Cseklye J."/>
            <person name="Drula E."/>
            <person name="Henrissat B."/>
            <person name="Nagy I."/>
            <person name="Chovatia M."/>
            <person name="Adam C."/>
            <person name="LaButti K."/>
            <person name="Lipzen A."/>
            <person name="Riley R."/>
            <person name="Grigoriev I.V."/>
            <person name="Nagy L.G."/>
        </authorList>
    </citation>
    <scope>NUCLEOTIDE SEQUENCE [LARGE SCALE GENOMIC DNA]</scope>
    <source>
        <strain evidence="1 2">NL-1724</strain>
    </source>
</reference>
<dbReference type="EMBL" id="VDMD01000017">
    <property type="protein sequence ID" value="TRM61348.1"/>
    <property type="molecule type" value="Genomic_DNA"/>
</dbReference>
<dbReference type="Proteomes" id="UP000320762">
    <property type="component" value="Unassembled WGS sequence"/>
</dbReference>
<evidence type="ECO:0000313" key="2">
    <source>
        <dbReference type="Proteomes" id="UP000320762"/>
    </source>
</evidence>
<name>A0A550C967_9AGAR</name>
<accession>A0A550C967</accession>
<sequence>MSESHEEDGDGSPATIGAHTLVALEGDHCINQLPNELLVEIFSFVCAAYREAVEKKYRSSEESWPYNADASVSPISTELPPPPWLLRDVCCLWRYAIDRAATLWTDPTLVIAKTRLDPVSVEMELARFRLWMNQSPQGGAAITATVDIAQLPPSFDDDVHCDVAASLTRRLASIRVLNIVVEAEQVWPLFAALSEGASASALETLNIYVSDLENLEFAVCPPNKLSAFANAVALREVSLVTPWLDLHCAWVQRLHRSPA</sequence>
<keyword evidence="2" id="KW-1185">Reference proteome</keyword>
<comment type="caution">
    <text evidence="1">The sequence shown here is derived from an EMBL/GenBank/DDBJ whole genome shotgun (WGS) entry which is preliminary data.</text>
</comment>
<evidence type="ECO:0000313" key="1">
    <source>
        <dbReference type="EMBL" id="TRM61348.1"/>
    </source>
</evidence>